<evidence type="ECO:0000259" key="1">
    <source>
        <dbReference type="Pfam" id="PF26082"/>
    </source>
</evidence>
<dbReference type="PANTHER" id="PTHR35391:SF7">
    <property type="entry name" value="C2H2-TYPE DOMAIN-CONTAINING PROTEIN"/>
    <property type="match status" value="1"/>
</dbReference>
<dbReference type="HOGENOM" id="CLU_015936_3_1_1"/>
<dbReference type="EMBL" id="ABDF02000088">
    <property type="protein sequence ID" value="EHK17604.1"/>
    <property type="molecule type" value="Genomic_DNA"/>
</dbReference>
<organism evidence="2 3">
    <name type="scientific">Hypocrea virens (strain Gv29-8 / FGSC 10586)</name>
    <name type="common">Gliocladium virens</name>
    <name type="synonym">Trichoderma virens</name>
    <dbReference type="NCBI Taxonomy" id="413071"/>
    <lineage>
        <taxon>Eukaryota</taxon>
        <taxon>Fungi</taxon>
        <taxon>Dikarya</taxon>
        <taxon>Ascomycota</taxon>
        <taxon>Pezizomycotina</taxon>
        <taxon>Sordariomycetes</taxon>
        <taxon>Hypocreomycetidae</taxon>
        <taxon>Hypocreales</taxon>
        <taxon>Hypocreaceae</taxon>
        <taxon>Trichoderma</taxon>
    </lineage>
</organism>
<protein>
    <recommendedName>
        <fullName evidence="1">Oxidoreductase acuF-like C2H2 type zinc-finger domain-containing protein</fullName>
    </recommendedName>
</protein>
<dbReference type="STRING" id="413071.G9N7A7"/>
<dbReference type="InterPro" id="IPR058925">
    <property type="entry name" value="zf-C2H2_AcuF"/>
</dbReference>
<feature type="domain" description="Oxidoreductase acuF-like C2H2 type zinc-finger" evidence="1">
    <location>
        <begin position="196"/>
        <end position="226"/>
    </location>
</feature>
<evidence type="ECO:0000313" key="3">
    <source>
        <dbReference type="Proteomes" id="UP000007115"/>
    </source>
</evidence>
<dbReference type="eggNOG" id="ENOG502S2T0">
    <property type="taxonomic scope" value="Eukaryota"/>
</dbReference>
<dbReference type="Proteomes" id="UP000007115">
    <property type="component" value="Unassembled WGS sequence"/>
</dbReference>
<dbReference type="PANTHER" id="PTHR35391">
    <property type="entry name" value="C2H2-TYPE DOMAIN-CONTAINING PROTEIN-RELATED"/>
    <property type="match status" value="1"/>
</dbReference>
<gene>
    <name evidence="2" type="ORF">TRIVIDRAFT_116979</name>
</gene>
<name>G9N7A7_HYPVG</name>
<dbReference type="OrthoDB" id="6133115at2759"/>
<feature type="non-terminal residue" evidence="2">
    <location>
        <position position="1"/>
    </location>
</feature>
<keyword evidence="3" id="KW-1185">Reference proteome</keyword>
<dbReference type="OMA" id="PLSWARH"/>
<dbReference type="AlphaFoldDB" id="G9N7A7"/>
<dbReference type="GeneID" id="25787057"/>
<accession>G9N7A7</accession>
<sequence length="378" mass="42968">ISSREFTDALEKFALWAGSLGALREPTSKLSLEHRLLEAPEIRNQIHKQLDYIIEAIDDATPDKRFERAIHSSKFTFAHTFDVDYVKEKYPKLKAGEQSWLADRLGKAITKRRQFIKYCRDHRARLGLDDENIEAEGATTMLQSSKATTLQPEKMLSNVMVDDYEDDVVSILSTSTTTDEISTLALPRLVDLSRDGEPFECPICFTLRSISGERSWRYVLHAFHDLKPYSCTVGGAECESLAFQDRDSWFQHELDCHRSQYACSLCNCELFPERADLRSHILNFHGQFPEHQLQIMEDAGRKCPTSFTAQSCPFCDDWSPAHQEKGKSTSQDIGPQKISVRGSRFKRHVGAHLEQLAIFAVPRATEDDTGNDRSSVNS</sequence>
<dbReference type="RefSeq" id="XP_013951804.1">
    <property type="nucleotide sequence ID" value="XM_014096329.1"/>
</dbReference>
<proteinExistence type="predicted"/>
<dbReference type="Pfam" id="PF26082">
    <property type="entry name" value="zf-C2H2_AcuF"/>
    <property type="match status" value="1"/>
</dbReference>
<dbReference type="InParanoid" id="G9N7A7"/>
<reference evidence="2 3" key="1">
    <citation type="journal article" date="2011" name="Genome Biol.">
        <title>Comparative genome sequence analysis underscores mycoparasitism as the ancestral life style of Trichoderma.</title>
        <authorList>
            <person name="Kubicek C.P."/>
            <person name="Herrera-Estrella A."/>
            <person name="Seidl-Seiboth V."/>
            <person name="Martinez D.A."/>
            <person name="Druzhinina I.S."/>
            <person name="Thon M."/>
            <person name="Zeilinger S."/>
            <person name="Casas-Flores S."/>
            <person name="Horwitz B.A."/>
            <person name="Mukherjee P.K."/>
            <person name="Mukherjee M."/>
            <person name="Kredics L."/>
            <person name="Alcaraz L.D."/>
            <person name="Aerts A."/>
            <person name="Antal Z."/>
            <person name="Atanasova L."/>
            <person name="Cervantes-Badillo M.G."/>
            <person name="Challacombe J."/>
            <person name="Chertkov O."/>
            <person name="McCluskey K."/>
            <person name="Coulpier F."/>
            <person name="Deshpande N."/>
            <person name="von Doehren H."/>
            <person name="Ebbole D.J."/>
            <person name="Esquivel-Naranjo E.U."/>
            <person name="Fekete E."/>
            <person name="Flipphi M."/>
            <person name="Glaser F."/>
            <person name="Gomez-Rodriguez E.Y."/>
            <person name="Gruber S."/>
            <person name="Han C."/>
            <person name="Henrissat B."/>
            <person name="Hermosa R."/>
            <person name="Hernandez-Onate M."/>
            <person name="Karaffa L."/>
            <person name="Kosti I."/>
            <person name="Le Crom S."/>
            <person name="Lindquist E."/>
            <person name="Lucas S."/>
            <person name="Luebeck M."/>
            <person name="Luebeck P.S."/>
            <person name="Margeot A."/>
            <person name="Metz B."/>
            <person name="Misra M."/>
            <person name="Nevalainen H."/>
            <person name="Omann M."/>
            <person name="Packer N."/>
            <person name="Perrone G."/>
            <person name="Uresti-Rivera E.E."/>
            <person name="Salamov A."/>
            <person name="Schmoll M."/>
            <person name="Seiboth B."/>
            <person name="Shapiro H."/>
            <person name="Sukno S."/>
            <person name="Tamayo-Ramos J.A."/>
            <person name="Tisch D."/>
            <person name="Wiest A."/>
            <person name="Wilkinson H.H."/>
            <person name="Zhang M."/>
            <person name="Coutinho P.M."/>
            <person name="Kenerley C.M."/>
            <person name="Monte E."/>
            <person name="Baker S.E."/>
            <person name="Grigoriev I.V."/>
        </authorList>
    </citation>
    <scope>NUCLEOTIDE SEQUENCE [LARGE SCALE GENOMIC DNA]</scope>
    <source>
        <strain evidence="3">Gv29-8 / FGSC 10586</strain>
    </source>
</reference>
<feature type="non-terminal residue" evidence="2">
    <location>
        <position position="378"/>
    </location>
</feature>
<evidence type="ECO:0000313" key="2">
    <source>
        <dbReference type="EMBL" id="EHK17604.1"/>
    </source>
</evidence>
<comment type="caution">
    <text evidence="2">The sequence shown here is derived from an EMBL/GenBank/DDBJ whole genome shotgun (WGS) entry which is preliminary data.</text>
</comment>
<dbReference type="VEuPathDB" id="FungiDB:TRIVIDRAFT_116979"/>